<dbReference type="EMBL" id="CM047580">
    <property type="protein sequence ID" value="KAI9921409.1"/>
    <property type="molecule type" value="Genomic_DNA"/>
</dbReference>
<keyword evidence="2" id="KW-1185">Reference proteome</keyword>
<sequence length="93" mass="10520">MIDTIVIGHVTADEKSKELIRKEGSLGDERVKILIDSGADIIRPRLGTHLFQKKKIQAVRFDGSTTTKKMTNVFKEDIMMGGQVFKDITLTEW</sequence>
<proteinExistence type="predicted"/>
<protein>
    <submittedName>
        <fullName evidence="1">Uncharacterized protein</fullName>
    </submittedName>
</protein>
<organism evidence="1 2">
    <name type="scientific">Peronosclerospora sorghi</name>
    <dbReference type="NCBI Taxonomy" id="230839"/>
    <lineage>
        <taxon>Eukaryota</taxon>
        <taxon>Sar</taxon>
        <taxon>Stramenopiles</taxon>
        <taxon>Oomycota</taxon>
        <taxon>Peronosporomycetes</taxon>
        <taxon>Peronosporales</taxon>
        <taxon>Peronosporaceae</taxon>
        <taxon>Peronosclerospora</taxon>
    </lineage>
</organism>
<accession>A0ACC0WTN6</accession>
<evidence type="ECO:0000313" key="1">
    <source>
        <dbReference type="EMBL" id="KAI9921409.1"/>
    </source>
</evidence>
<gene>
    <name evidence="1" type="ORF">PsorP6_000391</name>
</gene>
<reference evidence="1 2" key="1">
    <citation type="journal article" date="2022" name="bioRxiv">
        <title>The genome of the oomycete Peronosclerospora sorghi, a cosmopolitan pathogen of maize and sorghum, is inflated with dispersed pseudogenes.</title>
        <authorList>
            <person name="Fletcher K."/>
            <person name="Martin F."/>
            <person name="Isakeit T."/>
            <person name="Cavanaugh K."/>
            <person name="Magill C."/>
            <person name="Michelmore R."/>
        </authorList>
    </citation>
    <scope>NUCLEOTIDE SEQUENCE [LARGE SCALE GENOMIC DNA]</scope>
    <source>
        <strain evidence="1">P6</strain>
    </source>
</reference>
<dbReference type="Proteomes" id="UP001163321">
    <property type="component" value="Chromosome 1"/>
</dbReference>
<name>A0ACC0WTN6_9STRA</name>
<evidence type="ECO:0000313" key="2">
    <source>
        <dbReference type="Proteomes" id="UP001163321"/>
    </source>
</evidence>
<comment type="caution">
    <text evidence="1">The sequence shown here is derived from an EMBL/GenBank/DDBJ whole genome shotgun (WGS) entry which is preliminary data.</text>
</comment>